<dbReference type="AlphaFoldDB" id="A0A7S7YQM4"/>
<dbReference type="EMBL" id="CP045429">
    <property type="protein sequence ID" value="QPB81539.1"/>
    <property type="molecule type" value="Genomic_DNA"/>
</dbReference>
<evidence type="ECO:0008006" key="3">
    <source>
        <dbReference type="Google" id="ProtNLM"/>
    </source>
</evidence>
<dbReference type="InterPro" id="IPR024079">
    <property type="entry name" value="MetalloPept_cat_dom_sf"/>
</dbReference>
<dbReference type="InterPro" id="IPR050708">
    <property type="entry name" value="T6SS_VgrG/RHS"/>
</dbReference>
<organism evidence="1 2">
    <name type="scientific">Pseudoalteromonas rubra</name>
    <dbReference type="NCBI Taxonomy" id="43658"/>
    <lineage>
        <taxon>Bacteria</taxon>
        <taxon>Pseudomonadati</taxon>
        <taxon>Pseudomonadota</taxon>
        <taxon>Gammaproteobacteria</taxon>
        <taxon>Alteromonadales</taxon>
        <taxon>Pseudoalteromonadaceae</taxon>
        <taxon>Pseudoalteromonas</taxon>
    </lineage>
</organism>
<dbReference type="GO" id="GO:0008237">
    <property type="term" value="F:metallopeptidase activity"/>
    <property type="evidence" value="ECO:0007669"/>
    <property type="project" value="InterPro"/>
</dbReference>
<evidence type="ECO:0000313" key="1">
    <source>
        <dbReference type="EMBL" id="QPB81539.1"/>
    </source>
</evidence>
<dbReference type="Gene3D" id="3.40.390.10">
    <property type="entry name" value="Collagenase (Catalytic Domain)"/>
    <property type="match status" value="1"/>
</dbReference>
<dbReference type="Gene3D" id="2.180.10.10">
    <property type="entry name" value="RHS repeat-associated core"/>
    <property type="match status" value="1"/>
</dbReference>
<dbReference type="SUPFAM" id="SSF55486">
    <property type="entry name" value="Metalloproteases ('zincins'), catalytic domain"/>
    <property type="match status" value="1"/>
</dbReference>
<evidence type="ECO:0000313" key="2">
    <source>
        <dbReference type="Proteomes" id="UP000305729"/>
    </source>
</evidence>
<protein>
    <recommendedName>
        <fullName evidence="3">RHS repeat-associated core domain-containing protein</fullName>
    </recommendedName>
</protein>
<reference evidence="1 2" key="1">
    <citation type="submission" date="2019-10" db="EMBL/GenBank/DDBJ databases">
        <title>Pseudoalteromonas rubra S4059.</title>
        <authorList>
            <person name="Paulsen S."/>
            <person name="Wang X."/>
        </authorList>
    </citation>
    <scope>NUCLEOTIDE SEQUENCE [LARGE SCALE GENOMIC DNA]</scope>
    <source>
        <strain evidence="1 2">S4059</strain>
    </source>
</reference>
<proteinExistence type="predicted"/>
<dbReference type="PANTHER" id="PTHR32305:SF15">
    <property type="entry name" value="PROTEIN RHSA-RELATED"/>
    <property type="match status" value="1"/>
</dbReference>
<gene>
    <name evidence="1" type="ORF">CWC22_000285</name>
</gene>
<dbReference type="RefSeq" id="WP_195879842.1">
    <property type="nucleotide sequence ID" value="NZ_CP045429.1"/>
</dbReference>
<sequence length="608" mass="64707">MGVPENSRTLLHAIYERVKGSQTETFHYDANGNQTGATVLLNGVSQERTLTYSARNKVTQISQNGEVINFEYDANNRRYKRTEGSKTIYYVGALEIVDEGASGEFANQHYVRRSINGDAVQTYHPNGQASLQWLFTDHQGSVVAITDYAGKFLKRFSYDVFGKQSEIVRPPSSDTSYTQWSAATMGIFTRVPANSRSYTGHEPITLGGDNRIIHMNGRVYDADTGRFMQADPFVQAPSNLQNYNAYSYVLNNPLSYTDPSGYLFKKLLKGAMKATGTWQMLRAIGKVPWLNTVVTIGLNFIPGCQGWCAAAATAAYSAGSTFATTGSLNKGLTAGLTAAAMPGGGSAGAILASAAIGGVSSKLMGGNFGHGFFAAGLGAAAGNIGGGIRNPLGKIVVSAIVGGTVSKVTGGKFANGAFSAAFAAAMRADWGRKQKYDSSTSGSQNDGFVKNKKLASKATKYAQEMIMSIDATVSGSPEISQSDLLSYVESIENQWTGTYKNGDGDVLMLEVNLEVVESGGDISVLPCEKCGYRLVDGGLALVRGIALHGGNEMWFSKEYGGQYTAAHEFGHVLGFDHIGNHQLMSEGGGGGNVAKPSFSTIKALFENY</sequence>
<dbReference type="PANTHER" id="PTHR32305">
    <property type="match status" value="1"/>
</dbReference>
<accession>A0A7S7YQM4</accession>
<dbReference type="NCBIfam" id="TIGR03696">
    <property type="entry name" value="Rhs_assc_core"/>
    <property type="match status" value="1"/>
</dbReference>
<dbReference type="Proteomes" id="UP000305729">
    <property type="component" value="Chromosome 1"/>
</dbReference>
<name>A0A7S7YQM4_9GAMM</name>
<dbReference type="InterPro" id="IPR022385">
    <property type="entry name" value="Rhs_assc_core"/>
</dbReference>